<evidence type="ECO:0000313" key="2">
    <source>
        <dbReference type="Proteomes" id="UP000217790"/>
    </source>
</evidence>
<dbReference type="EMBL" id="KZ293659">
    <property type="protein sequence ID" value="PBK92158.1"/>
    <property type="molecule type" value="Genomic_DNA"/>
</dbReference>
<dbReference type="Proteomes" id="UP000217790">
    <property type="component" value="Unassembled WGS sequence"/>
</dbReference>
<dbReference type="AlphaFoldDB" id="A0A2H3DMT1"/>
<dbReference type="InParanoid" id="A0A2H3DMT1"/>
<accession>A0A2H3DMT1</accession>
<keyword evidence="2" id="KW-1185">Reference proteome</keyword>
<reference evidence="2" key="1">
    <citation type="journal article" date="2017" name="Nat. Ecol. Evol.">
        <title>Genome expansion and lineage-specific genetic innovations in the forest pathogenic fungi Armillaria.</title>
        <authorList>
            <person name="Sipos G."/>
            <person name="Prasanna A.N."/>
            <person name="Walter M.C."/>
            <person name="O'Connor E."/>
            <person name="Balint B."/>
            <person name="Krizsan K."/>
            <person name="Kiss B."/>
            <person name="Hess J."/>
            <person name="Varga T."/>
            <person name="Slot J."/>
            <person name="Riley R."/>
            <person name="Boka B."/>
            <person name="Rigling D."/>
            <person name="Barry K."/>
            <person name="Lee J."/>
            <person name="Mihaltcheva S."/>
            <person name="LaButti K."/>
            <person name="Lipzen A."/>
            <person name="Waldron R."/>
            <person name="Moloney N.M."/>
            <person name="Sperisen C."/>
            <person name="Kredics L."/>
            <person name="Vagvoelgyi C."/>
            <person name="Patrignani A."/>
            <person name="Fitzpatrick D."/>
            <person name="Nagy I."/>
            <person name="Doyle S."/>
            <person name="Anderson J.B."/>
            <person name="Grigoriev I.V."/>
            <person name="Gueldener U."/>
            <person name="Muensterkoetter M."/>
            <person name="Nagy L.G."/>
        </authorList>
    </citation>
    <scope>NUCLEOTIDE SEQUENCE [LARGE SCALE GENOMIC DNA]</scope>
    <source>
        <strain evidence="2">Ar21-2</strain>
    </source>
</reference>
<gene>
    <name evidence="1" type="ORF">ARMGADRAFT_179616</name>
</gene>
<evidence type="ECO:0000313" key="1">
    <source>
        <dbReference type="EMBL" id="PBK92158.1"/>
    </source>
</evidence>
<dbReference type="STRING" id="47427.A0A2H3DMT1"/>
<organism evidence="1 2">
    <name type="scientific">Armillaria gallica</name>
    <name type="common">Bulbous honey fungus</name>
    <name type="synonym">Armillaria bulbosa</name>
    <dbReference type="NCBI Taxonomy" id="47427"/>
    <lineage>
        <taxon>Eukaryota</taxon>
        <taxon>Fungi</taxon>
        <taxon>Dikarya</taxon>
        <taxon>Basidiomycota</taxon>
        <taxon>Agaricomycotina</taxon>
        <taxon>Agaricomycetes</taxon>
        <taxon>Agaricomycetidae</taxon>
        <taxon>Agaricales</taxon>
        <taxon>Marasmiineae</taxon>
        <taxon>Physalacriaceae</taxon>
        <taxon>Armillaria</taxon>
    </lineage>
</organism>
<dbReference type="OrthoDB" id="2959398at2759"/>
<sequence>MMEHAKVCVSAFFDDTPHNIPSLFDTSCHRRLPVVNPFNHDGVGHIRTGRFLYHLIQQSRGLKVISKVSLLLQQVMAANSVSDDVVQYVSNAPVQAGVTPEEYRDTLRAYCKEHWDWSPIVNFAHEFFIHLGLAMYNPTGPRVEPIESNDEALHFFQSVNEIEAILEGFGTPGHYGQKEIIKLTHERDGEKCLVTNMLFETPGPLQVGMIVVPAELAHICPTKLANHENSSVYQAFWDEAKLTDRLATLVNSPENCLLLSHYPHRDLDQMGWAIEAIESVDQDGWDYYFLKFGRLSFPSEPANRALIKFGVEGGPSKSAIPMPSPFLCNLRLAITKVMRLSGAVEVIESWKDNYNDGPKAISGVLGHPYTDMIAMGRLDAQLGSSIRS</sequence>
<dbReference type="OMA" id="LAITKVM"/>
<proteinExistence type="predicted"/>
<protein>
    <submittedName>
        <fullName evidence="1">Uncharacterized protein</fullName>
    </submittedName>
</protein>
<name>A0A2H3DMT1_ARMGA</name>